<gene>
    <name evidence="2" type="ORF">CKAH01_00607</name>
</gene>
<comment type="caution">
    <text evidence="2">The sequence shown here is derived from an EMBL/GenBank/DDBJ whole genome shotgun (WGS) entry which is preliminary data.</text>
</comment>
<evidence type="ECO:0000313" key="2">
    <source>
        <dbReference type="EMBL" id="KAK2769000.1"/>
    </source>
</evidence>
<reference evidence="2" key="1">
    <citation type="submission" date="2023-02" db="EMBL/GenBank/DDBJ databases">
        <title>Colletotrichum kahawae CIFC_Que2 genome sequencing and assembly.</title>
        <authorList>
            <person name="Baroncelli R."/>
        </authorList>
    </citation>
    <scope>NUCLEOTIDE SEQUENCE</scope>
    <source>
        <strain evidence="2">CIFC_Que2</strain>
    </source>
</reference>
<protein>
    <submittedName>
        <fullName evidence="2">Uncharacterized protein</fullName>
    </submittedName>
</protein>
<keyword evidence="3" id="KW-1185">Reference proteome</keyword>
<name>A0AAE0DAY9_COLKA</name>
<feature type="region of interest" description="Disordered" evidence="1">
    <location>
        <begin position="144"/>
        <end position="164"/>
    </location>
</feature>
<evidence type="ECO:0000313" key="3">
    <source>
        <dbReference type="Proteomes" id="UP001281614"/>
    </source>
</evidence>
<evidence type="ECO:0000256" key="1">
    <source>
        <dbReference type="SAM" id="MobiDB-lite"/>
    </source>
</evidence>
<dbReference type="AlphaFoldDB" id="A0AAE0DAY9"/>
<feature type="compositionally biased region" description="Polar residues" evidence="1">
    <location>
        <begin position="151"/>
        <end position="164"/>
    </location>
</feature>
<sequence length="164" mass="17125">MQSGQAVEAVEMEGALKGLKASGAQGGSAGAVCWKWKERQPNSPHQAPTDLTAGAISYRRQASHFVLPSVKHLHPTILELQTRLFQVPNPTTSGPLRTNHEPNPPPPAVPLHDPPTGAAALSLDGRIADSLAYSGLGPSPLPSTAVALSPSPHSHTTASQLYLT</sequence>
<dbReference type="EMBL" id="VYYT01000112">
    <property type="protein sequence ID" value="KAK2769000.1"/>
    <property type="molecule type" value="Genomic_DNA"/>
</dbReference>
<dbReference type="Proteomes" id="UP001281614">
    <property type="component" value="Unassembled WGS sequence"/>
</dbReference>
<feature type="region of interest" description="Disordered" evidence="1">
    <location>
        <begin position="89"/>
        <end position="117"/>
    </location>
</feature>
<organism evidence="2 3">
    <name type="scientific">Colletotrichum kahawae</name>
    <name type="common">Coffee berry disease fungus</name>
    <dbReference type="NCBI Taxonomy" id="34407"/>
    <lineage>
        <taxon>Eukaryota</taxon>
        <taxon>Fungi</taxon>
        <taxon>Dikarya</taxon>
        <taxon>Ascomycota</taxon>
        <taxon>Pezizomycotina</taxon>
        <taxon>Sordariomycetes</taxon>
        <taxon>Hypocreomycetidae</taxon>
        <taxon>Glomerellales</taxon>
        <taxon>Glomerellaceae</taxon>
        <taxon>Colletotrichum</taxon>
        <taxon>Colletotrichum gloeosporioides species complex</taxon>
    </lineage>
</organism>
<accession>A0AAE0DAY9</accession>
<feature type="compositionally biased region" description="Pro residues" evidence="1">
    <location>
        <begin position="102"/>
        <end position="113"/>
    </location>
</feature>
<proteinExistence type="predicted"/>